<evidence type="ECO:0000256" key="3">
    <source>
        <dbReference type="ARBA" id="ARBA00022801"/>
    </source>
</evidence>
<evidence type="ECO:0000256" key="1">
    <source>
        <dbReference type="ARBA" id="ARBA00006429"/>
    </source>
</evidence>
<keyword evidence="3 5" id="KW-0378">Hydrolase</keyword>
<dbReference type="SUPFAM" id="SSF54060">
    <property type="entry name" value="His-Me finger endonucleases"/>
    <property type="match status" value="1"/>
</dbReference>
<proteinExistence type="inferred from homology"/>
<dbReference type="PANTHER" id="PTHR33607:SF2">
    <property type="entry name" value="ENDONUCLEASE-1"/>
    <property type="match status" value="1"/>
</dbReference>
<protein>
    <submittedName>
        <fullName evidence="5">Extracellular deoxyribonuclease</fullName>
        <ecNumber evidence="5">3.1.21.-</ecNumber>
    </submittedName>
</protein>
<dbReference type="EC" id="3.1.21.-" evidence="5"/>
<evidence type="ECO:0000256" key="4">
    <source>
        <dbReference type="SAM" id="SignalP"/>
    </source>
</evidence>
<comment type="similarity">
    <text evidence="1">Belongs to the EndA/NucM nuclease family.</text>
</comment>
<accession>A0ABN8E2T6</accession>
<dbReference type="Proteomes" id="UP000838748">
    <property type="component" value="Unassembled WGS sequence"/>
</dbReference>
<sequence>MNKLLKISLLLCSLLPALAFAFSNQGNTTNDSFSKAKKLMQKYIYVQPEEMHTIYCGAKFDKHKHVTLPSGFQANKYRNRLNKWEAEHVVPAENFGRYFTAWREGSPKCVDKRGRHYKGRKCATKVSEEYRLMQADLYNLFPAIGSVNALRQNYNFTMLSNAHSDFGSCDMRIKNNKVQPPTRARGIIARTYLYFAETYPTFKMSSSQKKLMLAWDKQYPVTHSECQRAKIIQHIQGNIDPVLAARCS</sequence>
<dbReference type="RefSeq" id="WP_237361474.1">
    <property type="nucleotide sequence ID" value="NZ_CAKLDM010000002.1"/>
</dbReference>
<feature type="chain" id="PRO_5046412344" evidence="4">
    <location>
        <begin position="22"/>
        <end position="248"/>
    </location>
</feature>
<gene>
    <name evidence="5" type="primary">dns</name>
    <name evidence="5" type="ORF">VMF7928_02165</name>
</gene>
<dbReference type="GO" id="GO:0016787">
    <property type="term" value="F:hydrolase activity"/>
    <property type="evidence" value="ECO:0007669"/>
    <property type="project" value="UniProtKB-KW"/>
</dbReference>
<keyword evidence="6" id="KW-1185">Reference proteome</keyword>
<organism evidence="5 6">
    <name type="scientific">Vibrio marisflavi CECT 7928</name>
    <dbReference type="NCBI Taxonomy" id="634439"/>
    <lineage>
        <taxon>Bacteria</taxon>
        <taxon>Pseudomonadati</taxon>
        <taxon>Pseudomonadota</taxon>
        <taxon>Gammaproteobacteria</taxon>
        <taxon>Vibrionales</taxon>
        <taxon>Vibrionaceae</taxon>
        <taxon>Vibrio</taxon>
    </lineage>
</organism>
<name>A0ABN8E2T6_9VIBR</name>
<dbReference type="InterPro" id="IPR044925">
    <property type="entry name" value="His-Me_finger_sf"/>
</dbReference>
<comment type="caution">
    <text evidence="5">The sequence shown here is derived from an EMBL/GenBank/DDBJ whole genome shotgun (WGS) entry which is preliminary data.</text>
</comment>
<keyword evidence="2" id="KW-0540">Nuclease</keyword>
<dbReference type="EMBL" id="CAKLDM010000002">
    <property type="protein sequence ID" value="CAH0539459.1"/>
    <property type="molecule type" value="Genomic_DNA"/>
</dbReference>
<evidence type="ECO:0000313" key="5">
    <source>
        <dbReference type="EMBL" id="CAH0539459.1"/>
    </source>
</evidence>
<evidence type="ECO:0000313" key="6">
    <source>
        <dbReference type="Proteomes" id="UP000838748"/>
    </source>
</evidence>
<dbReference type="InterPro" id="IPR007346">
    <property type="entry name" value="Endonuclease-I"/>
</dbReference>
<dbReference type="Pfam" id="PF04231">
    <property type="entry name" value="Endonuclease_1"/>
    <property type="match status" value="1"/>
</dbReference>
<keyword evidence="4" id="KW-0732">Signal</keyword>
<reference evidence="5" key="1">
    <citation type="submission" date="2021-11" db="EMBL/GenBank/DDBJ databases">
        <authorList>
            <person name="Rodrigo-Torres L."/>
            <person name="Arahal R. D."/>
            <person name="Lucena T."/>
        </authorList>
    </citation>
    <scope>NUCLEOTIDE SEQUENCE</scope>
    <source>
        <strain evidence="5">CECT 7928</strain>
    </source>
</reference>
<evidence type="ECO:0000256" key="2">
    <source>
        <dbReference type="ARBA" id="ARBA00022722"/>
    </source>
</evidence>
<feature type="signal peptide" evidence="4">
    <location>
        <begin position="1"/>
        <end position="21"/>
    </location>
</feature>
<dbReference type="PANTHER" id="PTHR33607">
    <property type="entry name" value="ENDONUCLEASE-1"/>
    <property type="match status" value="1"/>
</dbReference>